<keyword evidence="1" id="KW-0812">Transmembrane</keyword>
<sequence length="91" mass="10182">MVSGALPLVHAVSSFSCCPFSLLISVWEAACSLTMLFFFLLGSKLYSPCSFVHILSSLVHLVVIIIRRYVATFKYSRLLFSYSHRLCGLES</sequence>
<proteinExistence type="predicted"/>
<keyword evidence="1" id="KW-0472">Membrane</keyword>
<dbReference type="GeneID" id="28894372"/>
<organism evidence="2 3">
    <name type="scientific">Xylona heveae (strain CBS 132557 / TC161)</name>
    <dbReference type="NCBI Taxonomy" id="1328760"/>
    <lineage>
        <taxon>Eukaryota</taxon>
        <taxon>Fungi</taxon>
        <taxon>Dikarya</taxon>
        <taxon>Ascomycota</taxon>
        <taxon>Pezizomycotina</taxon>
        <taxon>Xylonomycetes</taxon>
        <taxon>Xylonales</taxon>
        <taxon>Xylonaceae</taxon>
        <taxon>Xylona</taxon>
    </lineage>
</organism>
<keyword evidence="3" id="KW-1185">Reference proteome</keyword>
<protein>
    <submittedName>
        <fullName evidence="2">Uncharacterized protein</fullName>
    </submittedName>
</protein>
<dbReference type="RefSeq" id="XP_018187685.1">
    <property type="nucleotide sequence ID" value="XM_018329235.1"/>
</dbReference>
<gene>
    <name evidence="2" type="ORF">L228DRAFT_146947</name>
</gene>
<dbReference type="EMBL" id="KV407459">
    <property type="protein sequence ID" value="KZF22130.1"/>
    <property type="molecule type" value="Genomic_DNA"/>
</dbReference>
<keyword evidence="1" id="KW-1133">Transmembrane helix</keyword>
<name>A0A165GFT7_XYLHT</name>
<evidence type="ECO:0000313" key="2">
    <source>
        <dbReference type="EMBL" id="KZF22130.1"/>
    </source>
</evidence>
<feature type="transmembrane region" description="Helical" evidence="1">
    <location>
        <begin position="24"/>
        <end position="42"/>
    </location>
</feature>
<feature type="transmembrane region" description="Helical" evidence="1">
    <location>
        <begin position="49"/>
        <end position="70"/>
    </location>
</feature>
<evidence type="ECO:0000256" key="1">
    <source>
        <dbReference type="SAM" id="Phobius"/>
    </source>
</evidence>
<reference evidence="2 3" key="1">
    <citation type="journal article" date="2016" name="Fungal Biol.">
        <title>The genome of Xylona heveae provides a window into fungal endophytism.</title>
        <authorList>
            <person name="Gazis R."/>
            <person name="Kuo A."/>
            <person name="Riley R."/>
            <person name="LaButti K."/>
            <person name="Lipzen A."/>
            <person name="Lin J."/>
            <person name="Amirebrahimi M."/>
            <person name="Hesse C.N."/>
            <person name="Spatafora J.W."/>
            <person name="Henrissat B."/>
            <person name="Hainaut M."/>
            <person name="Grigoriev I.V."/>
            <person name="Hibbett D.S."/>
        </authorList>
    </citation>
    <scope>NUCLEOTIDE SEQUENCE [LARGE SCALE GENOMIC DNA]</scope>
    <source>
        <strain evidence="2 3">TC161</strain>
    </source>
</reference>
<accession>A0A165GFT7</accession>
<dbReference type="Proteomes" id="UP000076632">
    <property type="component" value="Unassembled WGS sequence"/>
</dbReference>
<evidence type="ECO:0000313" key="3">
    <source>
        <dbReference type="Proteomes" id="UP000076632"/>
    </source>
</evidence>
<dbReference type="AlphaFoldDB" id="A0A165GFT7"/>
<dbReference type="InParanoid" id="A0A165GFT7"/>